<keyword evidence="5 7" id="KW-0456">Lyase</keyword>
<keyword evidence="2 7" id="KW-0812">Transmembrane</keyword>
<name>A0A8J3CIP3_9PSEU</name>
<dbReference type="GO" id="GO:0008932">
    <property type="term" value="F:lytic endotransglycosylase activity"/>
    <property type="evidence" value="ECO:0007669"/>
    <property type="project" value="UniProtKB-UniRule"/>
</dbReference>
<evidence type="ECO:0000256" key="7">
    <source>
        <dbReference type="HAMAP-Rule" id="MF_02065"/>
    </source>
</evidence>
<reference evidence="9" key="1">
    <citation type="journal article" date="2014" name="Int. J. Syst. Evol. Microbiol.">
        <title>Complete genome sequence of Corynebacterium casei LMG S-19264T (=DSM 44701T), isolated from a smear-ripened cheese.</title>
        <authorList>
            <consortium name="US DOE Joint Genome Institute (JGI-PGF)"/>
            <person name="Walter F."/>
            <person name="Albersmeier A."/>
            <person name="Kalinowski J."/>
            <person name="Ruckert C."/>
        </authorList>
    </citation>
    <scope>NUCLEOTIDE SEQUENCE</scope>
    <source>
        <strain evidence="9">CGMCC 4.5737</strain>
    </source>
</reference>
<dbReference type="NCBIfam" id="TIGR00247">
    <property type="entry name" value="endolytic transglycosylase MltG"/>
    <property type="match status" value="1"/>
</dbReference>
<dbReference type="InterPro" id="IPR003770">
    <property type="entry name" value="MLTG-like"/>
</dbReference>
<keyword evidence="3 7" id="KW-1133">Transmembrane helix</keyword>
<dbReference type="Proteomes" id="UP000637578">
    <property type="component" value="Unassembled WGS sequence"/>
</dbReference>
<dbReference type="RefSeq" id="WP_189060760.1">
    <property type="nucleotide sequence ID" value="NZ_BMMK01000028.1"/>
</dbReference>
<keyword evidence="6 7" id="KW-0961">Cell wall biogenesis/degradation</keyword>
<evidence type="ECO:0000313" key="10">
    <source>
        <dbReference type="Proteomes" id="UP000637578"/>
    </source>
</evidence>
<organism evidence="9 10">
    <name type="scientific">Longimycelium tulufanense</name>
    <dbReference type="NCBI Taxonomy" id="907463"/>
    <lineage>
        <taxon>Bacteria</taxon>
        <taxon>Bacillati</taxon>
        <taxon>Actinomycetota</taxon>
        <taxon>Actinomycetes</taxon>
        <taxon>Pseudonocardiales</taxon>
        <taxon>Pseudonocardiaceae</taxon>
        <taxon>Longimycelium</taxon>
    </lineage>
</organism>
<reference evidence="9" key="2">
    <citation type="submission" date="2020-09" db="EMBL/GenBank/DDBJ databases">
        <authorList>
            <person name="Sun Q."/>
            <person name="Zhou Y."/>
        </authorList>
    </citation>
    <scope>NUCLEOTIDE SEQUENCE</scope>
    <source>
        <strain evidence="9">CGMCC 4.5737</strain>
    </source>
</reference>
<comment type="catalytic activity">
    <reaction evidence="7">
        <text>a peptidoglycan chain = a peptidoglycan chain with N-acetyl-1,6-anhydromuramyl-[peptide] at the reducing end + a peptidoglycan chain with N-acetylglucosamine at the non-reducing end.</text>
        <dbReference type="EC" id="4.2.2.29"/>
    </reaction>
</comment>
<evidence type="ECO:0000256" key="8">
    <source>
        <dbReference type="SAM" id="MobiDB-lite"/>
    </source>
</evidence>
<comment type="similarity">
    <text evidence="7">Belongs to the transglycosylase MltG family.</text>
</comment>
<dbReference type="Pfam" id="PF02618">
    <property type="entry name" value="YceG"/>
    <property type="match status" value="1"/>
</dbReference>
<dbReference type="AlphaFoldDB" id="A0A8J3CIP3"/>
<dbReference type="PANTHER" id="PTHR30518">
    <property type="entry name" value="ENDOLYTIC MUREIN TRANSGLYCOSYLASE"/>
    <property type="match status" value="1"/>
</dbReference>
<dbReference type="Gene3D" id="3.30.1490.480">
    <property type="entry name" value="Endolytic murein transglycosylase"/>
    <property type="match status" value="1"/>
</dbReference>
<feature type="region of interest" description="Disordered" evidence="8">
    <location>
        <begin position="1"/>
        <end position="23"/>
    </location>
</feature>
<keyword evidence="10" id="KW-1185">Reference proteome</keyword>
<dbReference type="GO" id="GO:0009252">
    <property type="term" value="P:peptidoglycan biosynthetic process"/>
    <property type="evidence" value="ECO:0007669"/>
    <property type="project" value="UniProtKB-UniRule"/>
</dbReference>
<keyword evidence="4 7" id="KW-0472">Membrane</keyword>
<evidence type="ECO:0000256" key="4">
    <source>
        <dbReference type="ARBA" id="ARBA00023136"/>
    </source>
</evidence>
<comment type="caution">
    <text evidence="9">The sequence shown here is derived from an EMBL/GenBank/DDBJ whole genome shotgun (WGS) entry which is preliminary data.</text>
</comment>
<feature type="site" description="Important for catalytic activity" evidence="7">
    <location>
        <position position="280"/>
    </location>
</feature>
<keyword evidence="1 7" id="KW-1003">Cell membrane</keyword>
<accession>A0A8J3CIP3</accession>
<evidence type="ECO:0000256" key="6">
    <source>
        <dbReference type="ARBA" id="ARBA00023316"/>
    </source>
</evidence>
<dbReference type="GO" id="GO:0071555">
    <property type="term" value="P:cell wall organization"/>
    <property type="evidence" value="ECO:0007669"/>
    <property type="project" value="UniProtKB-KW"/>
</dbReference>
<evidence type="ECO:0000256" key="2">
    <source>
        <dbReference type="ARBA" id="ARBA00022692"/>
    </source>
</evidence>
<evidence type="ECO:0000313" key="9">
    <source>
        <dbReference type="EMBL" id="GGM72563.1"/>
    </source>
</evidence>
<dbReference type="EMBL" id="BMMK01000028">
    <property type="protein sequence ID" value="GGM72563.1"/>
    <property type="molecule type" value="Genomic_DNA"/>
</dbReference>
<feature type="transmembrane region" description="Helical" evidence="7">
    <location>
        <begin position="30"/>
        <end position="51"/>
    </location>
</feature>
<comment type="function">
    <text evidence="7">Functions as a peptidoglycan terminase that cleaves nascent peptidoglycan strands endolytically to terminate their elongation.</text>
</comment>
<sequence>MSDDLGLFADTPDDGSGQREAARRAPRRRLVTVLAVVLGLAIIGGGAWYALHLFGGFGYDDYAGNGESDVVVQVEPGDSTSAIATRLAEHDVVASPKAFVKAGANNPKVTAIQPGYYLMKTKMSGAAAVQRITEPNAKVGSFEVRGGMQLDDTSDNAGKVYEGILAKISKASCTQQNGESTCVPAEELRAAMEKTNPKQLGVPDWALPSVAKAEPKRRLEGLIIPGIYYVKPGSSAEELLRDVLKISTERLQAAGIPGGAVDTGFTPYEVLTVASLVEKEAVTKDFAKVSRVTYNRLAINKKLEYDSTINYVLDKQHITTSDADRGRPGPYNSYLTTGLPPTPISAPSKDAINAAIKPTPGPWLFFVKCQKDGTTCFAETFEEQQANERKARANGAF</sequence>
<proteinExistence type="inferred from homology"/>
<dbReference type="EC" id="4.2.2.29" evidence="7"/>
<dbReference type="HAMAP" id="MF_02065">
    <property type="entry name" value="MltG"/>
    <property type="match status" value="1"/>
</dbReference>
<dbReference type="GO" id="GO:0005886">
    <property type="term" value="C:plasma membrane"/>
    <property type="evidence" value="ECO:0007669"/>
    <property type="project" value="UniProtKB-SubCell"/>
</dbReference>
<dbReference type="PANTHER" id="PTHR30518:SF2">
    <property type="entry name" value="ENDOLYTIC MUREIN TRANSGLYCOSYLASE"/>
    <property type="match status" value="1"/>
</dbReference>
<comment type="subcellular location">
    <subcellularLocation>
        <location evidence="7">Cell membrane</location>
        <topology evidence="7">Single-pass membrane protein</topology>
    </subcellularLocation>
</comment>
<evidence type="ECO:0000256" key="3">
    <source>
        <dbReference type="ARBA" id="ARBA00022989"/>
    </source>
</evidence>
<evidence type="ECO:0000256" key="1">
    <source>
        <dbReference type="ARBA" id="ARBA00022475"/>
    </source>
</evidence>
<gene>
    <name evidence="7" type="primary">mltG</name>
    <name evidence="9" type="ORF">GCM10012275_48960</name>
</gene>
<protein>
    <recommendedName>
        <fullName evidence="7">Endolytic murein transglycosylase</fullName>
        <ecNumber evidence="7">4.2.2.29</ecNumber>
    </recommendedName>
    <alternativeName>
        <fullName evidence="7">Peptidoglycan lytic transglycosylase</fullName>
    </alternativeName>
    <alternativeName>
        <fullName evidence="7">Peptidoglycan polymerization terminase</fullName>
    </alternativeName>
</protein>
<evidence type="ECO:0000256" key="5">
    <source>
        <dbReference type="ARBA" id="ARBA00023239"/>
    </source>
</evidence>